<name>A0AAW1D8D6_9HEMI</name>
<reference evidence="3 4" key="1">
    <citation type="submission" date="2022-12" db="EMBL/GenBank/DDBJ databases">
        <title>Chromosome-level genome assembly of true bugs.</title>
        <authorList>
            <person name="Ma L."/>
            <person name="Li H."/>
        </authorList>
    </citation>
    <scope>NUCLEOTIDE SEQUENCE [LARGE SCALE GENOMIC DNA]</scope>
    <source>
        <strain evidence="3">Lab_2022b</strain>
    </source>
</reference>
<feature type="domain" description="DUF4704" evidence="2">
    <location>
        <begin position="80"/>
        <end position="241"/>
    </location>
</feature>
<organism evidence="3 4">
    <name type="scientific">Rhynocoris fuscipes</name>
    <dbReference type="NCBI Taxonomy" id="488301"/>
    <lineage>
        <taxon>Eukaryota</taxon>
        <taxon>Metazoa</taxon>
        <taxon>Ecdysozoa</taxon>
        <taxon>Arthropoda</taxon>
        <taxon>Hexapoda</taxon>
        <taxon>Insecta</taxon>
        <taxon>Pterygota</taxon>
        <taxon>Neoptera</taxon>
        <taxon>Paraneoptera</taxon>
        <taxon>Hemiptera</taxon>
        <taxon>Heteroptera</taxon>
        <taxon>Panheteroptera</taxon>
        <taxon>Cimicomorpha</taxon>
        <taxon>Reduviidae</taxon>
        <taxon>Harpactorinae</taxon>
        <taxon>Harpactorini</taxon>
        <taxon>Rhynocoris</taxon>
    </lineage>
</organism>
<dbReference type="AlphaFoldDB" id="A0AAW1D8D6"/>
<evidence type="ECO:0000259" key="2">
    <source>
        <dbReference type="Pfam" id="PF15787"/>
    </source>
</evidence>
<dbReference type="PANTHER" id="PTHR46108:SF4">
    <property type="entry name" value="BLUE CHEESE"/>
    <property type="match status" value="1"/>
</dbReference>
<evidence type="ECO:0000313" key="4">
    <source>
        <dbReference type="Proteomes" id="UP001461498"/>
    </source>
</evidence>
<evidence type="ECO:0000313" key="3">
    <source>
        <dbReference type="EMBL" id="KAK9506435.1"/>
    </source>
</evidence>
<dbReference type="InterPro" id="IPR031570">
    <property type="entry name" value="NBEA/BDCP_DUF4704"/>
</dbReference>
<dbReference type="InterPro" id="IPR051944">
    <property type="entry name" value="BEACH_domain_protein"/>
</dbReference>
<proteinExistence type="predicted"/>
<keyword evidence="1" id="KW-0853">WD repeat</keyword>
<evidence type="ECO:0000256" key="1">
    <source>
        <dbReference type="ARBA" id="ARBA00022574"/>
    </source>
</evidence>
<dbReference type="PANTHER" id="PTHR46108">
    <property type="entry name" value="BLUE CHEESE"/>
    <property type="match status" value="1"/>
</dbReference>
<accession>A0AAW1D8D6</accession>
<dbReference type="EMBL" id="JAPXFL010000005">
    <property type="protein sequence ID" value="KAK9506435.1"/>
    <property type="molecule type" value="Genomic_DNA"/>
</dbReference>
<dbReference type="Pfam" id="PF15787">
    <property type="entry name" value="DUF4704"/>
    <property type="match status" value="1"/>
</dbReference>
<keyword evidence="4" id="KW-1185">Reference proteome</keyword>
<protein>
    <recommendedName>
        <fullName evidence="2">DUF4704 domain-containing protein</fullName>
    </recommendedName>
</protein>
<dbReference type="Proteomes" id="UP001461498">
    <property type="component" value="Unassembled WGS sequence"/>
</dbReference>
<sequence length="657" mass="72544">MAPLVGEEKIIFGLNAKAVSHLTMSKIRKLYSRADTKSIAKQLGMSSHENATPIRVLHNSAGHLGGPARSLGGVVVGYLGVRVFTARPVARMIDSLGGCSLLLGLISMAQDVESLYAGVKALVCVVKTDRVAQAEMDRRRAYQTLAVLLRRKKHMLNSHILHLIFSLVGTVDSTSHTASIPNIMAFQDLLCDIEVWHEAPGELQRSLFEHLYELVAESSEKRSHLNLVRQMRLVQRLLYILPAVSSNQTRGLMLNLLGALLLAQPDQHDLLAFGQFIVSTLPCSGSSNSLTITSERQVPLQEPASRSSQTSFDHTDMEGACDSATYIILRNRCLQLLHSLLFTPRNNVNTNFCEEVVQVLGLDWPLLFLQSQLHSTTVVWGLRILVVLCSVPSLLVKFREGACTGGWLQDTDLVLQNRMTVVLAGCQLGASIPKREYRVETSGPPGFQQLTWLLQHHVDVSQIYFLLMALMMGQPVKLMPPDSKLDLLNAWSLLFGVAANQPMSTVMSKISLVPEAVTLMLTTVRVLLYSHQKTPTTDAECDRVHYAVNIIQFLFLVYHSNPHLMPIFMGQDVLTALANTLFPAASEPPTPADEVFHSGENTRNVLQSSNSVQDSNSVTHPAHKFVMDFIRFIIVDSLSLPVSAKMTPPLDIVLEVS</sequence>
<gene>
    <name evidence="3" type="ORF">O3M35_008377</name>
</gene>
<comment type="caution">
    <text evidence="3">The sequence shown here is derived from an EMBL/GenBank/DDBJ whole genome shotgun (WGS) entry which is preliminary data.</text>
</comment>